<gene>
    <name evidence="2" type="ORF">K2173_015330</name>
</gene>
<comment type="caution">
    <text evidence="2">The sequence shown here is derived from an EMBL/GenBank/DDBJ whole genome shotgun (WGS) entry which is preliminary data.</text>
</comment>
<dbReference type="Gene3D" id="2.40.70.10">
    <property type="entry name" value="Acid Proteases"/>
    <property type="match status" value="1"/>
</dbReference>
<dbReference type="SUPFAM" id="SSF50630">
    <property type="entry name" value="Acid proteases"/>
    <property type="match status" value="1"/>
</dbReference>
<feature type="domain" description="Peptidase A1" evidence="1">
    <location>
        <begin position="12"/>
        <end position="55"/>
    </location>
</feature>
<organism evidence="2 3">
    <name type="scientific">Erythroxylum novogranatense</name>
    <dbReference type="NCBI Taxonomy" id="1862640"/>
    <lineage>
        <taxon>Eukaryota</taxon>
        <taxon>Viridiplantae</taxon>
        <taxon>Streptophyta</taxon>
        <taxon>Embryophyta</taxon>
        <taxon>Tracheophyta</taxon>
        <taxon>Spermatophyta</taxon>
        <taxon>Magnoliopsida</taxon>
        <taxon>eudicotyledons</taxon>
        <taxon>Gunneridae</taxon>
        <taxon>Pentapetalae</taxon>
        <taxon>rosids</taxon>
        <taxon>fabids</taxon>
        <taxon>Malpighiales</taxon>
        <taxon>Erythroxylaceae</taxon>
        <taxon>Erythroxylum</taxon>
    </lineage>
</organism>
<keyword evidence="3" id="KW-1185">Reference proteome</keyword>
<evidence type="ECO:0000313" key="3">
    <source>
        <dbReference type="Proteomes" id="UP001159364"/>
    </source>
</evidence>
<name>A0AAV8SS89_9ROSI</name>
<dbReference type="Proteomes" id="UP001159364">
    <property type="component" value="Linkage Group LG09"/>
</dbReference>
<proteinExistence type="predicted"/>
<accession>A0AAV8SS89</accession>
<dbReference type="Pfam" id="PF00026">
    <property type="entry name" value="Asp"/>
    <property type="match status" value="1"/>
</dbReference>
<dbReference type="EMBL" id="JAIWQS010000009">
    <property type="protein sequence ID" value="KAJ8754818.1"/>
    <property type="molecule type" value="Genomic_DNA"/>
</dbReference>
<dbReference type="InterPro" id="IPR021109">
    <property type="entry name" value="Peptidase_aspartic_dom_sf"/>
</dbReference>
<reference evidence="2 3" key="1">
    <citation type="submission" date="2021-09" db="EMBL/GenBank/DDBJ databases">
        <title>Genomic insights and catalytic innovation underlie evolution of tropane alkaloids biosynthesis.</title>
        <authorList>
            <person name="Wang Y.-J."/>
            <person name="Tian T."/>
            <person name="Huang J.-P."/>
            <person name="Huang S.-X."/>
        </authorList>
    </citation>
    <scope>NUCLEOTIDE SEQUENCE [LARGE SCALE GENOMIC DNA]</scope>
    <source>
        <strain evidence="2">KIB-2018</strain>
        <tissue evidence="2">Leaf</tissue>
    </source>
</reference>
<dbReference type="AlphaFoldDB" id="A0AAV8SS89"/>
<dbReference type="InterPro" id="IPR033121">
    <property type="entry name" value="PEPTIDASE_A1"/>
</dbReference>
<protein>
    <recommendedName>
        <fullName evidence="1">Peptidase A1 domain-containing protein</fullName>
    </recommendedName>
</protein>
<evidence type="ECO:0000313" key="2">
    <source>
        <dbReference type="EMBL" id="KAJ8754818.1"/>
    </source>
</evidence>
<sequence>MPMKKGKLFFGWQFDMGNVEIDGKTTGFCANGCAAIADSGILMLAGKDVTFAIIIEVNHVIGATGVIVSQYGKP</sequence>
<evidence type="ECO:0000259" key="1">
    <source>
        <dbReference type="Pfam" id="PF00026"/>
    </source>
</evidence>